<dbReference type="InterPro" id="IPR018060">
    <property type="entry name" value="HTH_AraC"/>
</dbReference>
<name>A0A0C1WB94_9VIBR</name>
<dbReference type="Gene3D" id="2.60.120.10">
    <property type="entry name" value="Jelly Rolls"/>
    <property type="match status" value="1"/>
</dbReference>
<reference evidence="6 7" key="1">
    <citation type="submission" date="2014-07" db="EMBL/GenBank/DDBJ databases">
        <title>Unique and conserved regions in Vibrio harveyi and related species in comparison with the shrimp pathogen Vibrio harveyi CAIM 1792.</title>
        <authorList>
            <person name="Espinoza-Valles I."/>
            <person name="Vora G."/>
            <person name="Leekitcharoenphon P."/>
            <person name="Ussery D."/>
            <person name="Hoj L."/>
            <person name="Gomez-Gil B."/>
        </authorList>
    </citation>
    <scope>NUCLEOTIDE SEQUENCE [LARGE SCALE GENOMIC DNA]</scope>
    <source>
        <strain evidence="7">CAIM 1854 / LMG 25443</strain>
    </source>
</reference>
<dbReference type="InterPro" id="IPR018062">
    <property type="entry name" value="HTH_AraC-typ_CS"/>
</dbReference>
<accession>A0A0C1WB94</accession>
<dbReference type="PROSITE" id="PS01124">
    <property type="entry name" value="HTH_ARAC_FAMILY_2"/>
    <property type="match status" value="1"/>
</dbReference>
<organism evidence="6 7">
    <name type="scientific">Vibrio owensii CAIM 1854 = LMG 25443</name>
    <dbReference type="NCBI Taxonomy" id="1229493"/>
    <lineage>
        <taxon>Bacteria</taxon>
        <taxon>Pseudomonadati</taxon>
        <taxon>Pseudomonadota</taxon>
        <taxon>Gammaproteobacteria</taxon>
        <taxon>Vibrionales</taxon>
        <taxon>Vibrionaceae</taxon>
        <taxon>Vibrio</taxon>
    </lineage>
</organism>
<evidence type="ECO:0000256" key="2">
    <source>
        <dbReference type="ARBA" id="ARBA00023015"/>
    </source>
</evidence>
<dbReference type="AlphaFoldDB" id="A0A0C1WB94"/>
<keyword evidence="1" id="KW-0678">Repressor</keyword>
<dbReference type="PATRIC" id="fig|1229493.5.peg.591"/>
<dbReference type="SMART" id="SM00342">
    <property type="entry name" value="HTH_ARAC"/>
    <property type="match status" value="1"/>
</dbReference>
<dbReference type="GO" id="GO:0003700">
    <property type="term" value="F:DNA-binding transcription factor activity"/>
    <property type="evidence" value="ECO:0007669"/>
    <property type="project" value="InterPro"/>
</dbReference>
<dbReference type="Gene3D" id="1.10.10.60">
    <property type="entry name" value="Homeodomain-like"/>
    <property type="match status" value="2"/>
</dbReference>
<proteinExistence type="predicted"/>
<evidence type="ECO:0000256" key="1">
    <source>
        <dbReference type="ARBA" id="ARBA00022491"/>
    </source>
</evidence>
<evidence type="ECO:0000313" key="6">
    <source>
        <dbReference type="EMBL" id="KIF53597.1"/>
    </source>
</evidence>
<gene>
    <name evidence="6" type="ORF">H735_07520</name>
</gene>
<dbReference type="RefSeq" id="WP_020195539.1">
    <property type="nucleotide sequence ID" value="NZ_BAOH01000024.1"/>
</dbReference>
<evidence type="ECO:0000256" key="4">
    <source>
        <dbReference type="ARBA" id="ARBA00023163"/>
    </source>
</evidence>
<dbReference type="InterPro" id="IPR011051">
    <property type="entry name" value="RmlC_Cupin_sf"/>
</dbReference>
<dbReference type="SUPFAM" id="SSF51182">
    <property type="entry name" value="RmlC-like cupins"/>
    <property type="match status" value="1"/>
</dbReference>
<dbReference type="SUPFAM" id="SSF46689">
    <property type="entry name" value="Homeodomain-like"/>
    <property type="match status" value="1"/>
</dbReference>
<dbReference type="GO" id="GO:0043565">
    <property type="term" value="F:sequence-specific DNA binding"/>
    <property type="evidence" value="ECO:0007669"/>
    <property type="project" value="InterPro"/>
</dbReference>
<dbReference type="Proteomes" id="UP000031586">
    <property type="component" value="Unassembled WGS sequence"/>
</dbReference>
<keyword evidence="2" id="KW-0805">Transcription regulation</keyword>
<evidence type="ECO:0000313" key="7">
    <source>
        <dbReference type="Proteomes" id="UP000031586"/>
    </source>
</evidence>
<dbReference type="FunFam" id="1.10.10.60:FF:000132">
    <property type="entry name" value="AraC family transcriptional regulator"/>
    <property type="match status" value="1"/>
</dbReference>
<comment type="caution">
    <text evidence="6">The sequence shown here is derived from an EMBL/GenBank/DDBJ whole genome shotgun (WGS) entry which is preliminary data.</text>
</comment>
<dbReference type="PANTHER" id="PTHR11019:SF199">
    <property type="entry name" value="HTH-TYPE TRANSCRIPTIONAL REGULATOR NIMR"/>
    <property type="match status" value="1"/>
</dbReference>
<keyword evidence="4" id="KW-0804">Transcription</keyword>
<keyword evidence="3" id="KW-0238">DNA-binding</keyword>
<dbReference type="Pfam" id="PF12833">
    <property type="entry name" value="HTH_18"/>
    <property type="match status" value="1"/>
</dbReference>
<dbReference type="InterPro" id="IPR014710">
    <property type="entry name" value="RmlC-like_jellyroll"/>
</dbReference>
<dbReference type="PANTHER" id="PTHR11019">
    <property type="entry name" value="HTH-TYPE TRANSCRIPTIONAL REGULATOR NIMR"/>
    <property type="match status" value="1"/>
</dbReference>
<dbReference type="EMBL" id="JPRD01000013">
    <property type="protein sequence ID" value="KIF53597.1"/>
    <property type="molecule type" value="Genomic_DNA"/>
</dbReference>
<feature type="domain" description="HTH araC/xylS-type" evidence="5">
    <location>
        <begin position="166"/>
        <end position="267"/>
    </location>
</feature>
<dbReference type="CDD" id="cd06124">
    <property type="entry name" value="cupin_NimR-like_N"/>
    <property type="match status" value="1"/>
</dbReference>
<dbReference type="InterPro" id="IPR009057">
    <property type="entry name" value="Homeodomain-like_sf"/>
</dbReference>
<dbReference type="PROSITE" id="PS00041">
    <property type="entry name" value="HTH_ARAC_FAMILY_1"/>
    <property type="match status" value="1"/>
</dbReference>
<sequence>MMPTRQIDSHSGVMTSNEMMAANPHSPALVKTIDMPKGYIDAMHQHTWHQVIFPIKGLLQTKTDHYQHLVPHTSALFVPAGIQHESIALSHTTFVGIYLNPKFGTEYEHQVRTITLTPFLNELLQEIRHQCEGLVSDEEVSRLLGVLHDQIMKDNVQTFQLLLPEDRRLKLIFEALTDTPALDWSLKQWGETVGASERTLSRLFSKEFNTSFQLWRQQIRLIYSLSLLDEELSIQSIADHVGYQNDSSYIKAFKAYFEVTPQQFRVNGRRGTLSLLSSKYC</sequence>
<evidence type="ECO:0000256" key="3">
    <source>
        <dbReference type="ARBA" id="ARBA00023125"/>
    </source>
</evidence>
<evidence type="ECO:0000259" key="5">
    <source>
        <dbReference type="PROSITE" id="PS01124"/>
    </source>
</evidence>
<protein>
    <submittedName>
        <fullName evidence="6">AraC family transcriptional regulator</fullName>
    </submittedName>
</protein>